<feature type="compositionally biased region" description="Acidic residues" evidence="1">
    <location>
        <begin position="47"/>
        <end position="56"/>
    </location>
</feature>
<name>A0AAE1NFW5_9EUCA</name>
<dbReference type="AlphaFoldDB" id="A0AAE1NFW5"/>
<protein>
    <submittedName>
        <fullName evidence="2">Uncharacterized protein</fullName>
    </submittedName>
</protein>
<feature type="region of interest" description="Disordered" evidence="1">
    <location>
        <begin position="1"/>
        <end position="66"/>
    </location>
</feature>
<evidence type="ECO:0000256" key="1">
    <source>
        <dbReference type="SAM" id="MobiDB-lite"/>
    </source>
</evidence>
<dbReference type="Proteomes" id="UP001292094">
    <property type="component" value="Unassembled WGS sequence"/>
</dbReference>
<keyword evidence="3" id="KW-1185">Reference proteome</keyword>
<sequence length="87" mass="10224">MVVYRRENDQEIGENNGDREERKWNERVQRGRRRGRVKKGEERRGEEDGEESDEKEELWGGELPQAWPQKTVAGHEMVGVKWLSGGM</sequence>
<organism evidence="2 3">
    <name type="scientific">Petrolisthes manimaculis</name>
    <dbReference type="NCBI Taxonomy" id="1843537"/>
    <lineage>
        <taxon>Eukaryota</taxon>
        <taxon>Metazoa</taxon>
        <taxon>Ecdysozoa</taxon>
        <taxon>Arthropoda</taxon>
        <taxon>Crustacea</taxon>
        <taxon>Multicrustacea</taxon>
        <taxon>Malacostraca</taxon>
        <taxon>Eumalacostraca</taxon>
        <taxon>Eucarida</taxon>
        <taxon>Decapoda</taxon>
        <taxon>Pleocyemata</taxon>
        <taxon>Anomura</taxon>
        <taxon>Galatheoidea</taxon>
        <taxon>Porcellanidae</taxon>
        <taxon>Petrolisthes</taxon>
    </lineage>
</organism>
<evidence type="ECO:0000313" key="3">
    <source>
        <dbReference type="Proteomes" id="UP001292094"/>
    </source>
</evidence>
<reference evidence="2" key="1">
    <citation type="submission" date="2023-11" db="EMBL/GenBank/DDBJ databases">
        <title>Genome assemblies of two species of porcelain crab, Petrolisthes cinctipes and Petrolisthes manimaculis (Anomura: Porcellanidae).</title>
        <authorList>
            <person name="Angst P."/>
        </authorList>
    </citation>
    <scope>NUCLEOTIDE SEQUENCE</scope>
    <source>
        <strain evidence="2">PB745_02</strain>
        <tissue evidence="2">Gill</tissue>
    </source>
</reference>
<feature type="compositionally biased region" description="Basic and acidic residues" evidence="1">
    <location>
        <begin position="16"/>
        <end position="29"/>
    </location>
</feature>
<gene>
    <name evidence="2" type="ORF">Pmani_037696</name>
</gene>
<evidence type="ECO:0000313" key="2">
    <source>
        <dbReference type="EMBL" id="KAK4289329.1"/>
    </source>
</evidence>
<comment type="caution">
    <text evidence="2">The sequence shown here is derived from an EMBL/GenBank/DDBJ whole genome shotgun (WGS) entry which is preliminary data.</text>
</comment>
<dbReference type="EMBL" id="JAWZYT010005901">
    <property type="protein sequence ID" value="KAK4289329.1"/>
    <property type="molecule type" value="Genomic_DNA"/>
</dbReference>
<proteinExistence type="predicted"/>
<accession>A0AAE1NFW5</accession>